<name>A0A813M0B3_POLGL</name>
<organism evidence="3 4">
    <name type="scientific">Polarella glacialis</name>
    <name type="common">Dinoflagellate</name>
    <dbReference type="NCBI Taxonomy" id="89957"/>
    <lineage>
        <taxon>Eukaryota</taxon>
        <taxon>Sar</taxon>
        <taxon>Alveolata</taxon>
        <taxon>Dinophyceae</taxon>
        <taxon>Suessiales</taxon>
        <taxon>Suessiaceae</taxon>
        <taxon>Polarella</taxon>
    </lineage>
</organism>
<dbReference type="GO" id="GO:0009507">
    <property type="term" value="C:chloroplast"/>
    <property type="evidence" value="ECO:0007669"/>
    <property type="project" value="TreeGrafter"/>
</dbReference>
<feature type="compositionally biased region" description="Low complexity" evidence="2">
    <location>
        <begin position="1"/>
        <end position="35"/>
    </location>
</feature>
<dbReference type="Gene3D" id="3.30.1370.10">
    <property type="entry name" value="K Homology domain, type 1"/>
    <property type="match status" value="1"/>
</dbReference>
<dbReference type="EMBL" id="CAJNNW010036758">
    <property type="protein sequence ID" value="CAE8737345.1"/>
    <property type="molecule type" value="Genomic_DNA"/>
</dbReference>
<dbReference type="AlphaFoldDB" id="A0A813M0B3"/>
<evidence type="ECO:0000313" key="4">
    <source>
        <dbReference type="Proteomes" id="UP000626109"/>
    </source>
</evidence>
<feature type="non-terminal residue" evidence="3">
    <location>
        <position position="316"/>
    </location>
</feature>
<dbReference type="CDD" id="cd00105">
    <property type="entry name" value="KH-I"/>
    <property type="match status" value="1"/>
</dbReference>
<gene>
    <name evidence="3" type="ORF">PGLA2088_LOCUS48720</name>
</gene>
<proteinExistence type="predicted"/>
<comment type="caution">
    <text evidence="3">The sequence shown here is derived from an EMBL/GenBank/DDBJ whole genome shotgun (WGS) entry which is preliminary data.</text>
</comment>
<dbReference type="Gene3D" id="3.10.450.40">
    <property type="match status" value="1"/>
</dbReference>
<feature type="region of interest" description="Disordered" evidence="2">
    <location>
        <begin position="1"/>
        <end position="43"/>
    </location>
</feature>
<dbReference type="Proteomes" id="UP000626109">
    <property type="component" value="Unassembled WGS sequence"/>
</dbReference>
<dbReference type="GO" id="GO:0009658">
    <property type="term" value="P:chloroplast organization"/>
    <property type="evidence" value="ECO:0007669"/>
    <property type="project" value="TreeGrafter"/>
</dbReference>
<keyword evidence="1" id="KW-0694">RNA-binding</keyword>
<dbReference type="GO" id="GO:1901259">
    <property type="term" value="P:chloroplast rRNA processing"/>
    <property type="evidence" value="ECO:0007669"/>
    <property type="project" value="TreeGrafter"/>
</dbReference>
<feature type="compositionally biased region" description="Basic and acidic residues" evidence="2">
    <location>
        <begin position="221"/>
        <end position="252"/>
    </location>
</feature>
<dbReference type="SUPFAM" id="SSF54928">
    <property type="entry name" value="RNA-binding domain, RBD"/>
    <property type="match status" value="1"/>
</dbReference>
<evidence type="ECO:0000256" key="1">
    <source>
        <dbReference type="PROSITE-ProRule" id="PRU00117"/>
    </source>
</evidence>
<dbReference type="InterPro" id="IPR012677">
    <property type="entry name" value="Nucleotide-bd_a/b_plait_sf"/>
</dbReference>
<dbReference type="InterPro" id="IPR036612">
    <property type="entry name" value="KH_dom_type_1_sf"/>
</dbReference>
<dbReference type="PANTHER" id="PTHR33415:SF4">
    <property type="entry name" value="DCL PROTEIN (DUF3223)"/>
    <property type="match status" value="1"/>
</dbReference>
<dbReference type="GO" id="GO:0003723">
    <property type="term" value="F:RNA binding"/>
    <property type="evidence" value="ECO:0007669"/>
    <property type="project" value="UniProtKB-UniRule"/>
</dbReference>
<feature type="region of interest" description="Disordered" evidence="2">
    <location>
        <begin position="221"/>
        <end position="259"/>
    </location>
</feature>
<dbReference type="InterPro" id="IPR044673">
    <property type="entry name" value="DCL-like"/>
</dbReference>
<sequence length="316" mass="33662">MAAMEVEPEVPAAEATKASSEAADSLAPAAAAEATADGEEEQSLEVAEGLIDWLVGAGAEGGEPLKELERLSGASIQVSAEAAVDGKRSVKMQGKAISVARARVLLEDRLKSAPGAKEEEPPAVTVAGRSFKDRDALVSHIRSLQASTADGSMLGPEDAFFVFHLATFHPNFGEKMTSPVVGFKYGSHEQFAGSKCFFVVRADGTEEGISIMKCVEAAMPKKGDQEQGRGVKRGREEEEVKQADGRVERKADEDEPAAFKPRREIQTGCVLIVEGVPSDHSYEDLRDVLSEFGYVRFVEFLQKGPSSSAATSADAK</sequence>
<dbReference type="InterPro" id="IPR035979">
    <property type="entry name" value="RBD_domain_sf"/>
</dbReference>
<protein>
    <submittedName>
        <fullName evidence="3">Uncharacterized protein</fullName>
    </submittedName>
</protein>
<dbReference type="PROSITE" id="PS50084">
    <property type="entry name" value="KH_TYPE_1"/>
    <property type="match status" value="1"/>
</dbReference>
<dbReference type="PANTHER" id="PTHR33415">
    <property type="entry name" value="PROTEIN EMBRYO DEFECTIVE 514"/>
    <property type="match status" value="1"/>
</dbReference>
<evidence type="ECO:0000256" key="2">
    <source>
        <dbReference type="SAM" id="MobiDB-lite"/>
    </source>
</evidence>
<dbReference type="SUPFAM" id="SSF54791">
    <property type="entry name" value="Eukaryotic type KH-domain (KH-domain type I)"/>
    <property type="match status" value="1"/>
</dbReference>
<evidence type="ECO:0000313" key="3">
    <source>
        <dbReference type="EMBL" id="CAE8737345.1"/>
    </source>
</evidence>
<reference evidence="3" key="1">
    <citation type="submission" date="2021-02" db="EMBL/GenBank/DDBJ databases">
        <authorList>
            <person name="Dougan E. K."/>
            <person name="Rhodes N."/>
            <person name="Thang M."/>
            <person name="Chan C."/>
        </authorList>
    </citation>
    <scope>NUCLEOTIDE SEQUENCE</scope>
</reference>
<dbReference type="Pfam" id="PF11523">
    <property type="entry name" value="DUF3223"/>
    <property type="match status" value="1"/>
</dbReference>
<accession>A0A813M0B3</accession>
<dbReference type="Gene3D" id="3.30.70.330">
    <property type="match status" value="1"/>
</dbReference>